<dbReference type="RefSeq" id="WP_188688705.1">
    <property type="nucleotide sequence ID" value="NZ_BMLS01000001.1"/>
</dbReference>
<protein>
    <recommendedName>
        <fullName evidence="3">Type II secretion system core protein G</fullName>
    </recommendedName>
</protein>
<dbReference type="GO" id="GO:0005886">
    <property type="term" value="C:plasma membrane"/>
    <property type="evidence" value="ECO:0007669"/>
    <property type="project" value="UniProtKB-SubCell"/>
</dbReference>
<dbReference type="EMBL" id="BMLS01000001">
    <property type="protein sequence ID" value="GGO63609.1"/>
    <property type="molecule type" value="Genomic_DNA"/>
</dbReference>
<dbReference type="AlphaFoldDB" id="A0A917YRM2"/>
<dbReference type="Proteomes" id="UP000606935">
    <property type="component" value="Unassembled WGS sequence"/>
</dbReference>
<dbReference type="NCBIfam" id="TIGR01710">
    <property type="entry name" value="typeII_sec_gspG"/>
    <property type="match status" value="1"/>
</dbReference>
<evidence type="ECO:0000313" key="11">
    <source>
        <dbReference type="EMBL" id="GGO63609.1"/>
    </source>
</evidence>
<reference evidence="11" key="1">
    <citation type="journal article" date="2014" name="Int. J. Syst. Evol. Microbiol.">
        <title>Complete genome sequence of Corynebacterium casei LMG S-19264T (=DSM 44701T), isolated from a smear-ripened cheese.</title>
        <authorList>
            <consortium name="US DOE Joint Genome Institute (JGI-PGF)"/>
            <person name="Walter F."/>
            <person name="Albersmeier A."/>
            <person name="Kalinowski J."/>
            <person name="Ruckert C."/>
        </authorList>
    </citation>
    <scope>NUCLEOTIDE SEQUENCE</scope>
    <source>
        <strain evidence="11">CGMCC 1.7086</strain>
    </source>
</reference>
<evidence type="ECO:0000256" key="5">
    <source>
        <dbReference type="ARBA" id="ARBA00022481"/>
    </source>
</evidence>
<dbReference type="Pfam" id="PF08334">
    <property type="entry name" value="T2SSG"/>
    <property type="match status" value="1"/>
</dbReference>
<dbReference type="InterPro" id="IPR013545">
    <property type="entry name" value="T2SS_protein-GspG_C"/>
</dbReference>
<dbReference type="Gene3D" id="3.30.700.10">
    <property type="entry name" value="Glycoprotein, Type 4 Pilin"/>
    <property type="match status" value="1"/>
</dbReference>
<dbReference type="GO" id="GO:0015628">
    <property type="term" value="P:protein secretion by the type II secretion system"/>
    <property type="evidence" value="ECO:0007669"/>
    <property type="project" value="InterPro"/>
</dbReference>
<keyword evidence="9" id="KW-0472">Membrane</keyword>
<reference evidence="11" key="2">
    <citation type="submission" date="2020-09" db="EMBL/GenBank/DDBJ databases">
        <authorList>
            <person name="Sun Q."/>
            <person name="Zhou Y."/>
        </authorList>
    </citation>
    <scope>NUCLEOTIDE SEQUENCE</scope>
    <source>
        <strain evidence="11">CGMCC 1.7086</strain>
    </source>
</reference>
<evidence type="ECO:0000256" key="6">
    <source>
        <dbReference type="ARBA" id="ARBA00022519"/>
    </source>
</evidence>
<dbReference type="SUPFAM" id="SSF54523">
    <property type="entry name" value="Pili subunits"/>
    <property type="match status" value="1"/>
</dbReference>
<name>A0A917YRM2_9ALTE</name>
<keyword evidence="5" id="KW-0488">Methylation</keyword>
<gene>
    <name evidence="11" type="ORF">GCM10010982_01040</name>
</gene>
<dbReference type="PANTHER" id="PTHR30093">
    <property type="entry name" value="GENERAL SECRETION PATHWAY PROTEIN G"/>
    <property type="match status" value="1"/>
</dbReference>
<dbReference type="Pfam" id="PF07963">
    <property type="entry name" value="N_methyl"/>
    <property type="match status" value="1"/>
</dbReference>
<dbReference type="InterPro" id="IPR010054">
    <property type="entry name" value="Type2_sec_GspG"/>
</dbReference>
<dbReference type="InterPro" id="IPR000983">
    <property type="entry name" value="Bac_GSPG_pilin"/>
</dbReference>
<evidence type="ECO:0000259" key="10">
    <source>
        <dbReference type="Pfam" id="PF08334"/>
    </source>
</evidence>
<evidence type="ECO:0000256" key="8">
    <source>
        <dbReference type="ARBA" id="ARBA00022989"/>
    </source>
</evidence>
<comment type="similarity">
    <text evidence="2">Belongs to the GSP G family.</text>
</comment>
<dbReference type="InterPro" id="IPR012902">
    <property type="entry name" value="N_methyl_site"/>
</dbReference>
<comment type="caution">
    <text evidence="11">The sequence shown here is derived from an EMBL/GenBank/DDBJ whole genome shotgun (WGS) entry which is preliminary data.</text>
</comment>
<proteinExistence type="inferred from homology"/>
<dbReference type="PRINTS" id="PR00813">
    <property type="entry name" value="BCTERIALGSPG"/>
</dbReference>
<dbReference type="InterPro" id="IPR045584">
    <property type="entry name" value="Pilin-like"/>
</dbReference>
<evidence type="ECO:0000256" key="2">
    <source>
        <dbReference type="ARBA" id="ARBA00009984"/>
    </source>
</evidence>
<evidence type="ECO:0000256" key="3">
    <source>
        <dbReference type="ARBA" id="ARBA00020042"/>
    </source>
</evidence>
<dbReference type="PANTHER" id="PTHR30093:SF45">
    <property type="entry name" value="TYPE II SECRETION SYSTEM CORE PROTEIN G"/>
    <property type="match status" value="1"/>
</dbReference>
<dbReference type="GO" id="GO:0015627">
    <property type="term" value="C:type II protein secretion system complex"/>
    <property type="evidence" value="ECO:0007669"/>
    <property type="project" value="InterPro"/>
</dbReference>
<evidence type="ECO:0000256" key="9">
    <source>
        <dbReference type="ARBA" id="ARBA00023136"/>
    </source>
</evidence>
<keyword evidence="6" id="KW-0997">Cell inner membrane</keyword>
<keyword evidence="7" id="KW-0812">Transmembrane</keyword>
<keyword evidence="8" id="KW-1133">Transmembrane helix</keyword>
<keyword evidence="4" id="KW-1003">Cell membrane</keyword>
<dbReference type="NCBIfam" id="TIGR02532">
    <property type="entry name" value="IV_pilin_GFxxxE"/>
    <property type="match status" value="1"/>
</dbReference>
<accession>A0A917YRM2</accession>
<evidence type="ECO:0000256" key="1">
    <source>
        <dbReference type="ARBA" id="ARBA00004377"/>
    </source>
</evidence>
<feature type="domain" description="Type II secretion system protein GspG C-terminal" evidence="10">
    <location>
        <begin position="32"/>
        <end position="134"/>
    </location>
</feature>
<evidence type="ECO:0000256" key="7">
    <source>
        <dbReference type="ARBA" id="ARBA00022692"/>
    </source>
</evidence>
<evidence type="ECO:0000256" key="4">
    <source>
        <dbReference type="ARBA" id="ARBA00022475"/>
    </source>
</evidence>
<sequence>MSQNKQRGFTMIELLVVLVILGLLAGLVGPQFFGKVDSSKVRTAETQIRMLKMALQTYRLDVGSYPAKLADLRTAPAGSKGFWDGPYLDEALPLDPWNKDYQYRLDSAAEQGFYLYSLGADGQEGGEDLNADIGYVPAQN</sequence>
<comment type="subcellular location">
    <subcellularLocation>
        <location evidence="1">Cell inner membrane</location>
        <topology evidence="1">Single-pass membrane protein</topology>
    </subcellularLocation>
</comment>
<evidence type="ECO:0000313" key="12">
    <source>
        <dbReference type="Proteomes" id="UP000606935"/>
    </source>
</evidence>
<keyword evidence="12" id="KW-1185">Reference proteome</keyword>
<organism evidence="11 12">
    <name type="scientific">Bowmanella pacifica</name>
    <dbReference type="NCBI Taxonomy" id="502051"/>
    <lineage>
        <taxon>Bacteria</taxon>
        <taxon>Pseudomonadati</taxon>
        <taxon>Pseudomonadota</taxon>
        <taxon>Gammaproteobacteria</taxon>
        <taxon>Alteromonadales</taxon>
        <taxon>Alteromonadaceae</taxon>
        <taxon>Bowmanella</taxon>
    </lineage>
</organism>